<feature type="signal peptide" evidence="1">
    <location>
        <begin position="1"/>
        <end position="25"/>
    </location>
</feature>
<dbReference type="Proteomes" id="UP000182062">
    <property type="component" value="Unassembled WGS sequence"/>
</dbReference>
<feature type="chain" id="PRO_5009640476" description="DUF3888 domain-containing protein" evidence="1">
    <location>
        <begin position="26"/>
        <end position="130"/>
    </location>
</feature>
<dbReference type="OrthoDB" id="2924893at2"/>
<organism evidence="2 3">
    <name type="scientific">Rossellomorea aquimaris</name>
    <dbReference type="NCBI Taxonomy" id="189382"/>
    <lineage>
        <taxon>Bacteria</taxon>
        <taxon>Bacillati</taxon>
        <taxon>Bacillota</taxon>
        <taxon>Bacilli</taxon>
        <taxon>Bacillales</taxon>
        <taxon>Bacillaceae</taxon>
        <taxon>Rossellomorea</taxon>
    </lineage>
</organism>
<accession>A0A1J6W1P2</accession>
<dbReference type="Pfam" id="PF13027">
    <property type="entry name" value="DUF3888"/>
    <property type="match status" value="1"/>
</dbReference>
<keyword evidence="1" id="KW-0732">Signal</keyword>
<evidence type="ECO:0000313" key="3">
    <source>
        <dbReference type="Proteomes" id="UP000182062"/>
    </source>
</evidence>
<evidence type="ECO:0000313" key="2">
    <source>
        <dbReference type="EMBL" id="OIU71525.1"/>
    </source>
</evidence>
<protein>
    <recommendedName>
        <fullName evidence="4">DUF3888 domain-containing protein</fullName>
    </recommendedName>
</protein>
<proteinExistence type="predicted"/>
<comment type="caution">
    <text evidence="2">The sequence shown here is derived from an EMBL/GenBank/DDBJ whole genome shotgun (WGS) entry which is preliminary data.</text>
</comment>
<dbReference type="InterPro" id="IPR024984">
    <property type="entry name" value="DUF3888"/>
</dbReference>
<dbReference type="AlphaFoldDB" id="A0A1J6W1P2"/>
<dbReference type="EMBL" id="MINN01000082">
    <property type="protein sequence ID" value="OIU71525.1"/>
    <property type="molecule type" value="Genomic_DNA"/>
</dbReference>
<gene>
    <name evidence="2" type="ORF">BHE18_21975</name>
</gene>
<sequence length="130" mass="14936">MRKIQFIFLLTLLLTTLDTNHYANAAINEADTKLCETYKYALISSLREPVDQAVAEIYKDDKEAPSNLIWATYDAEILKIKQLYGVGGLYEITLKVYPYYDAHMSYGVDEVVINSNGELISYKHLKTYPR</sequence>
<evidence type="ECO:0000256" key="1">
    <source>
        <dbReference type="SAM" id="SignalP"/>
    </source>
</evidence>
<dbReference type="RefSeq" id="WP_071618406.1">
    <property type="nucleotide sequence ID" value="NZ_MINN01000082.1"/>
</dbReference>
<reference evidence="2 3" key="1">
    <citation type="submission" date="2016-09" db="EMBL/GenBank/DDBJ databases">
        <title>Bacillus aquimaris SAMM genome sequence reveals colonization and biosurfactant production capacities.</title>
        <authorList>
            <person name="Waghmode S.R."/>
            <person name="Suryavanshi M.V."/>
        </authorList>
    </citation>
    <scope>NUCLEOTIDE SEQUENCE [LARGE SCALE GENOMIC DNA]</scope>
    <source>
        <strain evidence="2 3">SAMM</strain>
    </source>
</reference>
<name>A0A1J6W1P2_9BACI</name>
<evidence type="ECO:0008006" key="4">
    <source>
        <dbReference type="Google" id="ProtNLM"/>
    </source>
</evidence>
<keyword evidence="3" id="KW-1185">Reference proteome</keyword>